<dbReference type="EMBL" id="LNYK01000007">
    <property type="protein sequence ID" value="KTD22531.1"/>
    <property type="molecule type" value="Genomic_DNA"/>
</dbReference>
<accession>A0A0W0VR16</accession>
<evidence type="ECO:0000313" key="3">
    <source>
        <dbReference type="EMBL" id="KTD22531.1"/>
    </source>
</evidence>
<comment type="caution">
    <text evidence="3">The sequence shown here is derived from an EMBL/GenBank/DDBJ whole genome shotgun (WGS) entry which is preliminary data.</text>
</comment>
<dbReference type="Proteomes" id="UP000054997">
    <property type="component" value="Unassembled WGS sequence"/>
</dbReference>
<dbReference type="AlphaFoldDB" id="A0A0W0VR16"/>
<protein>
    <submittedName>
        <fullName evidence="3">Uncharacterized protein</fullName>
    </submittedName>
</protein>
<feature type="transmembrane region" description="Helical" evidence="2">
    <location>
        <begin position="697"/>
        <end position="717"/>
    </location>
</feature>
<dbReference type="STRING" id="45068.Llon_0405"/>
<proteinExistence type="predicted"/>
<keyword evidence="4" id="KW-1185">Reference proteome</keyword>
<evidence type="ECO:0000256" key="2">
    <source>
        <dbReference type="SAM" id="Phobius"/>
    </source>
</evidence>
<sequence length="750" mass="85509">MRDERTSCFETIVAEGIQPTVIPGHHGTASGNLYTQQLQDIDKNIQNRDTSTVQKLVLYKIFHFFHQATNKEIFQSGRESLNLEHKTLDQITNQFLKEQDKERDNSLINLYLDVNKNDEAFRSLTKHGYPYLDYLGLQEIEGQRIIRYRGHNDTSMATIAPSLKGGFVNTEHAMLYLKKYIDFDENASTTPDQLVMSIAKALNDLKEDMIKGLALKEENNSLSGSFIVVSQEEKKSCLRELVSTEDGQKLFFQGLSFLVNTISQKYLRNHLSTEERGQLKEAIKEPFKILKEIKANNDLSPQDKKVFNECEKILIENAQSTLEAYARSLTESTDRLNREVNVYLTIDEKFKEAFQAVQEQLSQKQEKNPAVKLICERLGLAQNESVNTIHQALTQEIENMKANESVKTEHMQELSSLLNPLNTYFELYQQNSLEYIQEIAKLYEANLGLAAAYPELKETLDNNPLIIDPDLLRKNGAYLLQLAGKILKEKQFDLKIRPENISESFFEKARKQAIAQGAEDPEKKELLAEKNDLQSKLEEEKILTEQQKKEIEEKKQAVQSLTQEKQSLEDANQKLKKQAADPRESKANLVIQEKLIPATLQYLQHLWEKAKKYNPGINTTSLEVLPDAQGLSEDNTRAYKLVKQKHDLVLGMYNELQNQDKSPLEKITQFKTSLNQANAALKQHRDSAWITFSKTCLAAIAIIITGIVPGLVALGIYSMKTGQSPLLFSQSKGHHYINECLHDLKTAPQA</sequence>
<feature type="coiled-coil region" evidence="1">
    <location>
        <begin position="523"/>
        <end position="581"/>
    </location>
</feature>
<evidence type="ECO:0000256" key="1">
    <source>
        <dbReference type="SAM" id="Coils"/>
    </source>
</evidence>
<evidence type="ECO:0000313" key="4">
    <source>
        <dbReference type="Proteomes" id="UP000054997"/>
    </source>
</evidence>
<keyword evidence="1" id="KW-0175">Coiled coil</keyword>
<keyword evidence="2" id="KW-1133">Transmembrane helix</keyword>
<gene>
    <name evidence="3" type="ORF">Llon_0405</name>
</gene>
<keyword evidence="2" id="KW-0812">Transmembrane</keyword>
<reference evidence="3 4" key="1">
    <citation type="submission" date="2015-11" db="EMBL/GenBank/DDBJ databases">
        <title>Genomic analysis of 38 Legionella species identifies large and diverse effector repertoires.</title>
        <authorList>
            <person name="Burstein D."/>
            <person name="Amaro F."/>
            <person name="Zusman T."/>
            <person name="Lifshitz Z."/>
            <person name="Cohen O."/>
            <person name="Gilbert J.A."/>
            <person name="Pupko T."/>
            <person name="Shuman H.A."/>
            <person name="Segal G."/>
        </authorList>
    </citation>
    <scope>NUCLEOTIDE SEQUENCE [LARGE SCALE GENOMIC DNA]</scope>
    <source>
        <strain evidence="3 4">ATCC 49505</strain>
    </source>
</reference>
<name>A0A0W0VR16_9GAMM</name>
<organism evidence="3 4">
    <name type="scientific">Legionella londiniensis</name>
    <dbReference type="NCBI Taxonomy" id="45068"/>
    <lineage>
        <taxon>Bacteria</taxon>
        <taxon>Pseudomonadati</taxon>
        <taxon>Pseudomonadota</taxon>
        <taxon>Gammaproteobacteria</taxon>
        <taxon>Legionellales</taxon>
        <taxon>Legionellaceae</taxon>
        <taxon>Legionella</taxon>
    </lineage>
</organism>
<keyword evidence="2" id="KW-0472">Membrane</keyword>
<dbReference type="PATRIC" id="fig|45068.5.peg.432"/>